<evidence type="ECO:0000256" key="8">
    <source>
        <dbReference type="SAM" id="Phobius"/>
    </source>
</evidence>
<feature type="transmembrane region" description="Helical" evidence="8">
    <location>
        <begin position="98"/>
        <end position="115"/>
    </location>
</feature>
<dbReference type="EMBL" id="MFHQ01000009">
    <property type="protein sequence ID" value="OGF74613.1"/>
    <property type="molecule type" value="Genomic_DNA"/>
</dbReference>
<evidence type="ECO:0000256" key="4">
    <source>
        <dbReference type="ARBA" id="ARBA00022679"/>
    </source>
</evidence>
<evidence type="ECO:0000313" key="11">
    <source>
        <dbReference type="Proteomes" id="UP000178406"/>
    </source>
</evidence>
<dbReference type="PANTHER" id="PTHR33908:SF11">
    <property type="entry name" value="MEMBRANE PROTEIN"/>
    <property type="match status" value="1"/>
</dbReference>
<sequence length="482" mass="54414">MRSFISKNSYFFILAAILLFVLAVSLPTLTTRPRLWADEAKSIELALNFERFGMLDMQTAPGELSGIPHLLQSTGYPVTAPLAGIFSLFGFSMTVARTYMLFWMIAALCGIFFFLRRLFGVREAIFAIALIATFASFHDNARTVVGEIPGFLFMIIGLWVLLFHFQYDENHLFFESALAGFFFGLAVVTKPSIYMAILPAITVTLYFRDQDIKRWFWEVCVLAIGAIIPAILWFFLVFGNPLGPLNISAWQEVALFWQNPFDDGSLWSNILYNAQGIIFSSTLLYFGMLFVVLLLAAKHFWHTEEKRIFFVFVVVYSALAFFYYLRSPGWLRYIIAAELLILMSVPYALGAVMKWRHGASLVCSVLITIQIIHFFTVAQIYTSDVALRAGQALNDRYPTKTIAILGEPTIALFIPPERKHQIIEMVGLPVLGKNPLFSDPLPDVALSAGNGKFLAEAEDIISSFYFPAESIQGYPIFIRRAQ</sequence>
<evidence type="ECO:0000259" key="9">
    <source>
        <dbReference type="Pfam" id="PF13231"/>
    </source>
</evidence>
<feature type="transmembrane region" description="Helical" evidence="8">
    <location>
        <begin position="121"/>
        <end position="138"/>
    </location>
</feature>
<evidence type="ECO:0000256" key="6">
    <source>
        <dbReference type="ARBA" id="ARBA00022989"/>
    </source>
</evidence>
<dbReference type="Proteomes" id="UP000178406">
    <property type="component" value="Unassembled WGS sequence"/>
</dbReference>
<name>A0A1F5WG45_9BACT</name>
<organism evidence="10 11">
    <name type="scientific">Candidatus Giovannonibacteria bacterium RIFCSPHIGHO2_02_FULL_46_20</name>
    <dbReference type="NCBI Taxonomy" id="1798338"/>
    <lineage>
        <taxon>Bacteria</taxon>
        <taxon>Candidatus Giovannoniibacteriota</taxon>
    </lineage>
</organism>
<keyword evidence="7 8" id="KW-0472">Membrane</keyword>
<feature type="domain" description="Glycosyltransferase RgtA/B/C/D-like" evidence="9">
    <location>
        <begin position="82"/>
        <end position="233"/>
    </location>
</feature>
<proteinExistence type="predicted"/>
<comment type="subcellular location">
    <subcellularLocation>
        <location evidence="1">Cell membrane</location>
        <topology evidence="1">Multi-pass membrane protein</topology>
    </subcellularLocation>
</comment>
<feature type="transmembrane region" description="Helical" evidence="8">
    <location>
        <begin position="270"/>
        <end position="296"/>
    </location>
</feature>
<keyword evidence="6 8" id="KW-1133">Transmembrane helix</keyword>
<feature type="transmembrane region" description="Helical" evidence="8">
    <location>
        <begin position="331"/>
        <end position="349"/>
    </location>
</feature>
<feature type="transmembrane region" description="Helical" evidence="8">
    <location>
        <begin position="179"/>
        <end position="207"/>
    </location>
</feature>
<dbReference type="AlphaFoldDB" id="A0A1F5WG45"/>
<keyword evidence="5 8" id="KW-0812">Transmembrane</keyword>
<feature type="transmembrane region" description="Helical" evidence="8">
    <location>
        <begin position="308"/>
        <end position="325"/>
    </location>
</feature>
<dbReference type="GO" id="GO:0005886">
    <property type="term" value="C:plasma membrane"/>
    <property type="evidence" value="ECO:0007669"/>
    <property type="project" value="UniProtKB-SubCell"/>
</dbReference>
<feature type="transmembrane region" description="Helical" evidence="8">
    <location>
        <begin position="74"/>
        <end position="91"/>
    </location>
</feature>
<dbReference type="InterPro" id="IPR038731">
    <property type="entry name" value="RgtA/B/C-like"/>
</dbReference>
<gene>
    <name evidence="10" type="ORF">A3J56_02390</name>
</gene>
<dbReference type="STRING" id="1798338.A3J56_02390"/>
<keyword evidence="3" id="KW-0328">Glycosyltransferase</keyword>
<keyword evidence="2" id="KW-1003">Cell membrane</keyword>
<evidence type="ECO:0000256" key="5">
    <source>
        <dbReference type="ARBA" id="ARBA00022692"/>
    </source>
</evidence>
<evidence type="ECO:0000256" key="2">
    <source>
        <dbReference type="ARBA" id="ARBA00022475"/>
    </source>
</evidence>
<reference evidence="10 11" key="1">
    <citation type="journal article" date="2016" name="Nat. Commun.">
        <title>Thousands of microbial genomes shed light on interconnected biogeochemical processes in an aquifer system.</title>
        <authorList>
            <person name="Anantharaman K."/>
            <person name="Brown C.T."/>
            <person name="Hug L.A."/>
            <person name="Sharon I."/>
            <person name="Castelle C.J."/>
            <person name="Probst A.J."/>
            <person name="Thomas B.C."/>
            <person name="Singh A."/>
            <person name="Wilkins M.J."/>
            <person name="Karaoz U."/>
            <person name="Brodie E.L."/>
            <person name="Williams K.H."/>
            <person name="Hubbard S.S."/>
            <person name="Banfield J.F."/>
        </authorList>
    </citation>
    <scope>NUCLEOTIDE SEQUENCE [LARGE SCALE GENOMIC DNA]</scope>
</reference>
<accession>A0A1F5WG45</accession>
<protein>
    <recommendedName>
        <fullName evidence="9">Glycosyltransferase RgtA/B/C/D-like domain-containing protein</fullName>
    </recommendedName>
</protein>
<feature type="transmembrane region" description="Helical" evidence="8">
    <location>
        <begin position="150"/>
        <end position="167"/>
    </location>
</feature>
<dbReference type="PANTHER" id="PTHR33908">
    <property type="entry name" value="MANNOSYLTRANSFERASE YKCB-RELATED"/>
    <property type="match status" value="1"/>
</dbReference>
<evidence type="ECO:0000256" key="3">
    <source>
        <dbReference type="ARBA" id="ARBA00022676"/>
    </source>
</evidence>
<dbReference type="GO" id="GO:0016763">
    <property type="term" value="F:pentosyltransferase activity"/>
    <property type="evidence" value="ECO:0007669"/>
    <property type="project" value="TreeGrafter"/>
</dbReference>
<feature type="transmembrane region" description="Helical" evidence="8">
    <location>
        <begin position="361"/>
        <end position="381"/>
    </location>
</feature>
<evidence type="ECO:0000313" key="10">
    <source>
        <dbReference type="EMBL" id="OGF74613.1"/>
    </source>
</evidence>
<dbReference type="Pfam" id="PF13231">
    <property type="entry name" value="PMT_2"/>
    <property type="match status" value="1"/>
</dbReference>
<feature type="transmembrane region" description="Helical" evidence="8">
    <location>
        <begin position="219"/>
        <end position="238"/>
    </location>
</feature>
<evidence type="ECO:0000256" key="7">
    <source>
        <dbReference type="ARBA" id="ARBA00023136"/>
    </source>
</evidence>
<evidence type="ECO:0000256" key="1">
    <source>
        <dbReference type="ARBA" id="ARBA00004651"/>
    </source>
</evidence>
<dbReference type="GO" id="GO:0009103">
    <property type="term" value="P:lipopolysaccharide biosynthetic process"/>
    <property type="evidence" value="ECO:0007669"/>
    <property type="project" value="UniProtKB-ARBA"/>
</dbReference>
<dbReference type="InterPro" id="IPR050297">
    <property type="entry name" value="LipidA_mod_glycosyltrf_83"/>
</dbReference>
<keyword evidence="4" id="KW-0808">Transferase</keyword>
<comment type="caution">
    <text evidence="10">The sequence shown here is derived from an EMBL/GenBank/DDBJ whole genome shotgun (WGS) entry which is preliminary data.</text>
</comment>